<dbReference type="AlphaFoldDB" id="A0A6P1Y0I2"/>
<dbReference type="InterPro" id="IPR023198">
    <property type="entry name" value="PGP-like_dom2"/>
</dbReference>
<evidence type="ECO:0000313" key="2">
    <source>
        <dbReference type="Proteomes" id="UP000464374"/>
    </source>
</evidence>
<dbReference type="InterPro" id="IPR023214">
    <property type="entry name" value="HAD_sf"/>
</dbReference>
<dbReference type="Gene3D" id="3.40.50.1000">
    <property type="entry name" value="HAD superfamily/HAD-like"/>
    <property type="match status" value="1"/>
</dbReference>
<reference evidence="1 2" key="1">
    <citation type="submission" date="2020-01" db="EMBL/GenBank/DDBJ databases">
        <title>Complete genome sequence of a human oral phylogroup 1 Treponema sp. strain ATCC 700766, originally isolated from periodontitis dental plaque.</title>
        <authorList>
            <person name="Chan Y."/>
            <person name="Huo Y.-B."/>
            <person name="Yu X.-L."/>
            <person name="Zeng H."/>
            <person name="Leung W.-K."/>
            <person name="Watt R.M."/>
        </authorList>
    </citation>
    <scope>NUCLEOTIDE SEQUENCE [LARGE SCALE GENOMIC DNA]</scope>
    <source>
        <strain evidence="1 2">OMZ 804</strain>
    </source>
</reference>
<protein>
    <submittedName>
        <fullName evidence="1">HAD hydrolase-like protein</fullName>
    </submittedName>
</protein>
<dbReference type="InterPro" id="IPR041492">
    <property type="entry name" value="HAD_2"/>
</dbReference>
<dbReference type="Proteomes" id="UP000464374">
    <property type="component" value="Chromosome"/>
</dbReference>
<gene>
    <name evidence="1" type="ORF">GWP43_07135</name>
</gene>
<sequence length="276" mass="31466">MDFQRKKDFLVCIDSDGCAMDTMNLKHYRAFGPELVNIFNLRDHAEPILHYWNKINLFSKKRAINRFKGFFEVCRYIDKHFIPVDGLEAYEHFLNSGGKLSNEGIRQAYQSVGHPIFALAEQWSINVNKTIAAIPLEDRIPFPYVYESIEAIYAVADIAVVSSANNAAVTAEWEQAGLIKFVDGIFTQENGSKKQVIASLKQTGRYKDGCILKIGDAPGDLQAAQSNTVSFYPIIPEKEAESWFEFKDTYLPLFINGQYAECEQQLIDRFYSELED</sequence>
<dbReference type="EMBL" id="CP048020">
    <property type="protein sequence ID" value="QHX43257.1"/>
    <property type="molecule type" value="Genomic_DNA"/>
</dbReference>
<dbReference type="KEGG" id="trz:GWP43_07135"/>
<accession>A0A6P1Y0I2</accession>
<organism evidence="1 2">
    <name type="scientific">Treponema vincentii</name>
    <dbReference type="NCBI Taxonomy" id="69710"/>
    <lineage>
        <taxon>Bacteria</taxon>
        <taxon>Pseudomonadati</taxon>
        <taxon>Spirochaetota</taxon>
        <taxon>Spirochaetia</taxon>
        <taxon>Spirochaetales</taxon>
        <taxon>Treponemataceae</taxon>
        <taxon>Treponema</taxon>
    </lineage>
</organism>
<name>A0A6P1Y0I2_9SPIR</name>
<proteinExistence type="predicted"/>
<dbReference type="SUPFAM" id="SSF56784">
    <property type="entry name" value="HAD-like"/>
    <property type="match status" value="1"/>
</dbReference>
<dbReference type="GO" id="GO:0016787">
    <property type="term" value="F:hydrolase activity"/>
    <property type="evidence" value="ECO:0007669"/>
    <property type="project" value="UniProtKB-KW"/>
</dbReference>
<dbReference type="Pfam" id="PF13419">
    <property type="entry name" value="HAD_2"/>
    <property type="match status" value="1"/>
</dbReference>
<dbReference type="InterPro" id="IPR036412">
    <property type="entry name" value="HAD-like_sf"/>
</dbReference>
<keyword evidence="1" id="KW-0378">Hydrolase</keyword>
<dbReference type="Gene3D" id="1.10.150.240">
    <property type="entry name" value="Putative phosphatase, domain 2"/>
    <property type="match status" value="1"/>
</dbReference>
<dbReference type="RefSeq" id="WP_162663585.1">
    <property type="nucleotide sequence ID" value="NZ_CP048020.1"/>
</dbReference>
<evidence type="ECO:0000313" key="1">
    <source>
        <dbReference type="EMBL" id="QHX43257.1"/>
    </source>
</evidence>